<keyword evidence="2" id="KW-0560">Oxidoreductase</keyword>
<dbReference type="InterPro" id="IPR036318">
    <property type="entry name" value="FAD-bd_PCMH-like_sf"/>
</dbReference>
<sequence length="388" mass="41929">MHLLFPILGFILERATADTTCRCYPGDSCWPTPQQWSEFNQTLGGRLIPIVPLGSVCHTVGQYALYDIQACTNLTANWGFPHTHYQTPSSPMASWFANFSCDPFLPPEVPCELGGLQQFAVNVSGVEDVLKTLYFVKEHNIRVIIRNTGHDYLGKSTAPGAVALWMHHLKDTQYLDYTSPYYNGSALRLGAGVQGFEAMRAAHAHNKVILTGNCESVGVAGGYTQGGGHGQLASQFGLAADQVLEWEIVTAAGDLLTASPTENADLFWALSGGGGGTFAVVLSVTVRVHSEMITTSANLTFSRLDVPNNLFWEAVETFVSSAALLADAGAVAIWMVSNSTFSVTPITWPGAPRSQLQEHLNPTLTLLEGFNITYCTIQNMISTCESSL</sequence>
<keyword evidence="6" id="KW-1185">Reference proteome</keyword>
<dbReference type="GO" id="GO:0071949">
    <property type="term" value="F:FAD binding"/>
    <property type="evidence" value="ECO:0007669"/>
    <property type="project" value="InterPro"/>
</dbReference>
<reference evidence="5" key="2">
    <citation type="submission" date="2023-01" db="EMBL/GenBank/DDBJ databases">
        <authorList>
            <person name="Petersen C."/>
        </authorList>
    </citation>
    <scope>NUCLEOTIDE SEQUENCE</scope>
    <source>
        <strain evidence="5">IBT 17514</strain>
    </source>
</reference>
<evidence type="ECO:0000313" key="5">
    <source>
        <dbReference type="EMBL" id="KAJ5716175.1"/>
    </source>
</evidence>
<organism evidence="5 6">
    <name type="scientific">Penicillium malachiteum</name>
    <dbReference type="NCBI Taxonomy" id="1324776"/>
    <lineage>
        <taxon>Eukaryota</taxon>
        <taxon>Fungi</taxon>
        <taxon>Dikarya</taxon>
        <taxon>Ascomycota</taxon>
        <taxon>Pezizomycotina</taxon>
        <taxon>Eurotiomycetes</taxon>
        <taxon>Eurotiomycetidae</taxon>
        <taxon>Eurotiales</taxon>
        <taxon>Aspergillaceae</taxon>
        <taxon>Penicillium</taxon>
    </lineage>
</organism>
<dbReference type="GO" id="GO:0016491">
    <property type="term" value="F:oxidoreductase activity"/>
    <property type="evidence" value="ECO:0007669"/>
    <property type="project" value="UniProtKB-KW"/>
</dbReference>
<feature type="chain" id="PRO_5041959277" evidence="3">
    <location>
        <begin position="18"/>
        <end position="388"/>
    </location>
</feature>
<evidence type="ECO:0000259" key="4">
    <source>
        <dbReference type="PROSITE" id="PS51387"/>
    </source>
</evidence>
<dbReference type="InterPro" id="IPR016169">
    <property type="entry name" value="FAD-bd_PCMH_sub2"/>
</dbReference>
<dbReference type="Gene3D" id="3.30.465.10">
    <property type="match status" value="1"/>
</dbReference>
<accession>A0AAD6HGH3</accession>
<feature type="signal peptide" evidence="3">
    <location>
        <begin position="1"/>
        <end position="17"/>
    </location>
</feature>
<dbReference type="PANTHER" id="PTHR13878:SF91">
    <property type="entry name" value="FAD BINDING DOMAIN PROTEIN (AFU_ORTHOLOGUE AFUA_6G12070)-RELATED"/>
    <property type="match status" value="1"/>
</dbReference>
<dbReference type="InterPro" id="IPR050432">
    <property type="entry name" value="FAD-linked_Oxidoreductases_BP"/>
</dbReference>
<name>A0AAD6HGH3_9EURO</name>
<comment type="caution">
    <text evidence="5">The sequence shown here is derived from an EMBL/GenBank/DDBJ whole genome shotgun (WGS) entry which is preliminary data.</text>
</comment>
<dbReference type="Pfam" id="PF01565">
    <property type="entry name" value="FAD_binding_4"/>
    <property type="match status" value="1"/>
</dbReference>
<dbReference type="EMBL" id="JAQJAN010000012">
    <property type="protein sequence ID" value="KAJ5716175.1"/>
    <property type="molecule type" value="Genomic_DNA"/>
</dbReference>
<comment type="similarity">
    <text evidence="1">Belongs to the oxygen-dependent FAD-linked oxidoreductase family.</text>
</comment>
<proteinExistence type="inferred from homology"/>
<keyword evidence="3" id="KW-0732">Signal</keyword>
<gene>
    <name evidence="5" type="ORF">N7493_008086</name>
</gene>
<dbReference type="InterPro" id="IPR016166">
    <property type="entry name" value="FAD-bd_PCMH"/>
</dbReference>
<feature type="domain" description="FAD-binding PCMH-type" evidence="4">
    <location>
        <begin position="113"/>
        <end position="291"/>
    </location>
</feature>
<dbReference type="PROSITE" id="PS51387">
    <property type="entry name" value="FAD_PCMH"/>
    <property type="match status" value="1"/>
</dbReference>
<protein>
    <submittedName>
        <fullName evidence="5">FAD binding domain protein</fullName>
    </submittedName>
</protein>
<evidence type="ECO:0000256" key="1">
    <source>
        <dbReference type="ARBA" id="ARBA00005466"/>
    </source>
</evidence>
<dbReference type="AlphaFoldDB" id="A0AAD6HGH3"/>
<evidence type="ECO:0000256" key="3">
    <source>
        <dbReference type="SAM" id="SignalP"/>
    </source>
</evidence>
<evidence type="ECO:0000313" key="6">
    <source>
        <dbReference type="Proteomes" id="UP001215712"/>
    </source>
</evidence>
<dbReference type="SUPFAM" id="SSF56176">
    <property type="entry name" value="FAD-binding/transporter-associated domain-like"/>
    <property type="match status" value="1"/>
</dbReference>
<dbReference type="InterPro" id="IPR006094">
    <property type="entry name" value="Oxid_FAD_bind_N"/>
</dbReference>
<reference evidence="5" key="1">
    <citation type="journal article" date="2023" name="IMA Fungus">
        <title>Comparative genomic study of the Penicillium genus elucidates a diverse pangenome and 15 lateral gene transfer events.</title>
        <authorList>
            <person name="Petersen C."/>
            <person name="Sorensen T."/>
            <person name="Nielsen M.R."/>
            <person name="Sondergaard T.E."/>
            <person name="Sorensen J.L."/>
            <person name="Fitzpatrick D.A."/>
            <person name="Frisvad J.C."/>
            <person name="Nielsen K.L."/>
        </authorList>
    </citation>
    <scope>NUCLEOTIDE SEQUENCE</scope>
    <source>
        <strain evidence="5">IBT 17514</strain>
    </source>
</reference>
<dbReference type="PANTHER" id="PTHR13878">
    <property type="entry name" value="GULONOLACTONE OXIDASE"/>
    <property type="match status" value="1"/>
</dbReference>
<dbReference type="Proteomes" id="UP001215712">
    <property type="component" value="Unassembled WGS sequence"/>
</dbReference>
<evidence type="ECO:0000256" key="2">
    <source>
        <dbReference type="ARBA" id="ARBA00023002"/>
    </source>
</evidence>